<comment type="caution">
    <text evidence="2">The sequence shown here is derived from an EMBL/GenBank/DDBJ whole genome shotgun (WGS) entry which is preliminary data.</text>
</comment>
<feature type="domain" description="AB hydrolase-1" evidence="1">
    <location>
        <begin position="36"/>
        <end position="281"/>
    </location>
</feature>
<reference evidence="2 3" key="1">
    <citation type="submission" date="2015-11" db="EMBL/GenBank/DDBJ databases">
        <title>Genome-wide analysis reveals the secondary metabolome in Streptomyces kanasensis ZX01.</title>
        <authorList>
            <person name="Zhang G."/>
            <person name="Han L."/>
            <person name="Feng J."/>
            <person name="Zhang X."/>
        </authorList>
    </citation>
    <scope>NUCLEOTIDE SEQUENCE [LARGE SCALE GENOMIC DNA]</scope>
    <source>
        <strain evidence="2 3">ZX01</strain>
    </source>
</reference>
<dbReference type="STRING" id="936756.ATE80_24625"/>
<protein>
    <submittedName>
        <fullName evidence="2">Hydrolase</fullName>
    </submittedName>
</protein>
<dbReference type="OrthoDB" id="7185741at2"/>
<dbReference type="RefSeq" id="WP_058944458.1">
    <property type="nucleotide sequence ID" value="NZ_LNSV01000085.1"/>
</dbReference>
<organism evidence="2 3">
    <name type="scientific">Streptomyces kanasensis</name>
    <dbReference type="NCBI Taxonomy" id="936756"/>
    <lineage>
        <taxon>Bacteria</taxon>
        <taxon>Bacillati</taxon>
        <taxon>Actinomycetota</taxon>
        <taxon>Actinomycetes</taxon>
        <taxon>Kitasatosporales</taxon>
        <taxon>Streptomycetaceae</taxon>
        <taxon>Streptomyces</taxon>
    </lineage>
</organism>
<dbReference type="AlphaFoldDB" id="A0A100Y221"/>
<dbReference type="Proteomes" id="UP000054011">
    <property type="component" value="Unassembled WGS sequence"/>
</dbReference>
<name>A0A100Y221_9ACTN</name>
<dbReference type="Pfam" id="PF12697">
    <property type="entry name" value="Abhydrolase_6"/>
    <property type="match status" value="1"/>
</dbReference>
<evidence type="ECO:0000313" key="3">
    <source>
        <dbReference type="Proteomes" id="UP000054011"/>
    </source>
</evidence>
<dbReference type="GO" id="GO:0016787">
    <property type="term" value="F:hydrolase activity"/>
    <property type="evidence" value="ECO:0007669"/>
    <property type="project" value="UniProtKB-KW"/>
</dbReference>
<keyword evidence="3" id="KW-1185">Reference proteome</keyword>
<dbReference type="SUPFAM" id="SSF53474">
    <property type="entry name" value="alpha/beta-Hydrolases"/>
    <property type="match status" value="1"/>
</dbReference>
<dbReference type="InterPro" id="IPR000073">
    <property type="entry name" value="AB_hydrolase_1"/>
</dbReference>
<keyword evidence="2" id="KW-0378">Hydrolase</keyword>
<dbReference type="InterPro" id="IPR050266">
    <property type="entry name" value="AB_hydrolase_sf"/>
</dbReference>
<dbReference type="GO" id="GO:0016020">
    <property type="term" value="C:membrane"/>
    <property type="evidence" value="ECO:0007669"/>
    <property type="project" value="TreeGrafter"/>
</dbReference>
<dbReference type="InterPro" id="IPR029058">
    <property type="entry name" value="AB_hydrolase_fold"/>
</dbReference>
<gene>
    <name evidence="2" type="ORF">ATE80_24625</name>
</gene>
<proteinExistence type="predicted"/>
<dbReference type="PANTHER" id="PTHR43798">
    <property type="entry name" value="MONOACYLGLYCEROL LIPASE"/>
    <property type="match status" value="1"/>
</dbReference>
<accession>A0A100Y221</accession>
<dbReference type="EMBL" id="LNSV01000085">
    <property type="protein sequence ID" value="KUH36251.1"/>
    <property type="molecule type" value="Genomic_DNA"/>
</dbReference>
<sequence length="285" mass="29297">MSGAPPGSRFVRVGGVPHHVTVTGSGPVCVLSAGLALCWFDWDPVVPLLAPHRTVVRFDRPGHGLSGPAAAAPTARGEAARIAALLDALGLAGEPATVVGHSLAGFHTEAFARLHPARTAGLVLVDSSVEEAPRPPRAPALRTAAALAAGTALAAVGVPAALGPAARRAAVRLSRAGHAPDPAPAEPVRRCYRTRRVLRGALLENAHYTAVAAELAAVRARCPLPAALPVAVLAAPGSPRADDRWTARQRGLARALDTRLTVVRDAGHLMMLDRPDAVAAAVLHR</sequence>
<evidence type="ECO:0000259" key="1">
    <source>
        <dbReference type="Pfam" id="PF12697"/>
    </source>
</evidence>
<evidence type="ECO:0000313" key="2">
    <source>
        <dbReference type="EMBL" id="KUH36251.1"/>
    </source>
</evidence>
<dbReference type="PANTHER" id="PTHR43798:SF33">
    <property type="entry name" value="HYDROLASE, PUTATIVE (AFU_ORTHOLOGUE AFUA_2G14860)-RELATED"/>
    <property type="match status" value="1"/>
</dbReference>
<dbReference type="Gene3D" id="3.40.50.1820">
    <property type="entry name" value="alpha/beta hydrolase"/>
    <property type="match status" value="1"/>
</dbReference>